<keyword evidence="2 3" id="KW-0802">TPR repeat</keyword>
<evidence type="ECO:0000256" key="2">
    <source>
        <dbReference type="ARBA" id="ARBA00022803"/>
    </source>
</evidence>
<evidence type="ECO:0000313" key="4">
    <source>
        <dbReference type="EMBL" id="KFF41620.1"/>
    </source>
</evidence>
<comment type="caution">
    <text evidence="4">The sequence shown here is derived from an EMBL/GenBank/DDBJ whole genome shotgun (WGS) entry which is preliminary data.</text>
</comment>
<dbReference type="Pfam" id="PF07719">
    <property type="entry name" value="TPR_2"/>
    <property type="match status" value="1"/>
</dbReference>
<evidence type="ECO:0000256" key="3">
    <source>
        <dbReference type="PROSITE-ProRule" id="PRU00339"/>
    </source>
</evidence>
<dbReference type="PANTHER" id="PTHR44943:SF4">
    <property type="entry name" value="TPR REPEAT-CONTAINING PROTEIN MJ0798"/>
    <property type="match status" value="1"/>
</dbReference>
<dbReference type="InterPro" id="IPR013105">
    <property type="entry name" value="TPR_2"/>
</dbReference>
<dbReference type="InterPro" id="IPR051685">
    <property type="entry name" value="Ycf3/AcsC/BcsC/TPR_MFPF"/>
</dbReference>
<organism evidence="4 5">
    <name type="scientific">Candidatus Atelocyanobacterium thalassa isolate SIO64986</name>
    <dbReference type="NCBI Taxonomy" id="1527444"/>
    <lineage>
        <taxon>Bacteria</taxon>
        <taxon>Bacillati</taxon>
        <taxon>Cyanobacteriota</taxon>
        <taxon>Cyanophyceae</taxon>
        <taxon>Oscillatoriophycideae</taxon>
        <taxon>Chroococcales</taxon>
        <taxon>Aphanothecaceae</taxon>
        <taxon>Candidatus Atelocyanobacterium</taxon>
        <taxon>Candidatus Atelocyanobacterium thalassae</taxon>
    </lineage>
</organism>
<sequence length="364" mass="42392">MYSSFERFYQLIKQFRTKLHSLSFLDIKQNKKIVKSSSSNLLSDNDYEFLLNQLLDGVTHGWHEGRILKYFEDLEERGKAKLWISWLSKFREKVLSSDNPDLQLASRMMRLGELAQSFPSIEPVGKISYDIGQELFNKKTENEIWEYIDIDTSDIKNNILTEQIFPSISLKKESLIVEDLEYSSRNNEDPIVYLSDELSSSPINSKSSAADISALSKEYFERGMERFKLRDWEKAIFLWDKALAINPSFSIAWYNRGKALGCLGENDQAISSFDNALALNPKNIDFLNAKAQLLYDLQNWSESIKVWEQILNFEPSNYKIWYNRGRCLESMKQISKATDSYKEALKIVPDLKPVLKRLQKLYDT</sequence>
<feature type="repeat" description="TPR" evidence="3">
    <location>
        <begin position="216"/>
        <end position="249"/>
    </location>
</feature>
<protein>
    <submittedName>
        <fullName evidence="4">TPR repeat</fullName>
    </submittedName>
</protein>
<dbReference type="InterPro" id="IPR019734">
    <property type="entry name" value="TPR_rpt"/>
</dbReference>
<dbReference type="InterPro" id="IPR011990">
    <property type="entry name" value="TPR-like_helical_dom_sf"/>
</dbReference>
<evidence type="ECO:0000313" key="5">
    <source>
        <dbReference type="Proteomes" id="UP000028922"/>
    </source>
</evidence>
<dbReference type="PATRIC" id="fig|1527444.3.peg.473"/>
<dbReference type="SMART" id="SM00028">
    <property type="entry name" value="TPR"/>
    <property type="match status" value="4"/>
</dbReference>
<dbReference type="eggNOG" id="COG0457">
    <property type="taxonomic scope" value="Bacteria"/>
</dbReference>
<dbReference type="Gene3D" id="1.25.40.10">
    <property type="entry name" value="Tetratricopeptide repeat domain"/>
    <property type="match status" value="1"/>
</dbReference>
<dbReference type="AlphaFoldDB" id="A0A086CHF6"/>
<proteinExistence type="predicted"/>
<dbReference type="Proteomes" id="UP000028922">
    <property type="component" value="Unassembled WGS sequence"/>
</dbReference>
<gene>
    <name evidence="4" type="ORF">ucyna2_00495</name>
</gene>
<dbReference type="Pfam" id="PF00515">
    <property type="entry name" value="TPR_1"/>
    <property type="match status" value="2"/>
</dbReference>
<dbReference type="PROSITE" id="PS50005">
    <property type="entry name" value="TPR"/>
    <property type="match status" value="3"/>
</dbReference>
<feature type="repeat" description="TPR" evidence="3">
    <location>
        <begin position="250"/>
        <end position="283"/>
    </location>
</feature>
<evidence type="ECO:0000256" key="1">
    <source>
        <dbReference type="ARBA" id="ARBA00022737"/>
    </source>
</evidence>
<accession>A0A086CHF6</accession>
<dbReference type="SUPFAM" id="SSF48452">
    <property type="entry name" value="TPR-like"/>
    <property type="match status" value="1"/>
</dbReference>
<dbReference type="EMBL" id="JPSP01000004">
    <property type="protein sequence ID" value="KFF41620.1"/>
    <property type="molecule type" value="Genomic_DNA"/>
</dbReference>
<dbReference type="STRING" id="1527444.ucyna2_00495"/>
<dbReference type="PANTHER" id="PTHR44943">
    <property type="entry name" value="CELLULOSE SYNTHASE OPERON PROTEIN C"/>
    <property type="match status" value="1"/>
</dbReference>
<keyword evidence="1" id="KW-0677">Repeat</keyword>
<name>A0A086CHF6_9CHRO</name>
<feature type="repeat" description="TPR" evidence="3">
    <location>
        <begin position="318"/>
        <end position="351"/>
    </location>
</feature>
<reference evidence="4 5" key="1">
    <citation type="submission" date="2014-08" db="EMBL/GenBank/DDBJ databases">
        <title>Comparative genomics reveals surprising divergence of two closely related strains of uncultivated UCYN-A cyanobacteria.</title>
        <authorList>
            <person name="Bombar D."/>
            <person name="Heller P."/>
            <person name="Sanchez-Baracaldo P."/>
            <person name="Carter B.J."/>
            <person name="Zert J.P."/>
        </authorList>
    </citation>
    <scope>NUCLEOTIDE SEQUENCE [LARGE SCALE GENOMIC DNA]</scope>
</reference>